<dbReference type="EMBL" id="JBBKTW010000001">
    <property type="protein sequence ID" value="MEN2986908.1"/>
    <property type="molecule type" value="Genomic_DNA"/>
</dbReference>
<dbReference type="Pfam" id="PF00528">
    <property type="entry name" value="BPD_transp_1"/>
    <property type="match status" value="1"/>
</dbReference>
<dbReference type="Proteomes" id="UP001413721">
    <property type="component" value="Unassembled WGS sequence"/>
</dbReference>
<keyword evidence="2 7" id="KW-0813">Transport</keyword>
<reference evidence="9 10" key="1">
    <citation type="submission" date="2024-03" db="EMBL/GenBank/DDBJ databases">
        <title>High-quality draft genome sequencing of Tistrella sp. BH-R2-4.</title>
        <authorList>
            <person name="Dong C."/>
        </authorList>
    </citation>
    <scope>NUCLEOTIDE SEQUENCE [LARGE SCALE GENOMIC DNA]</scope>
    <source>
        <strain evidence="9 10">BH-R2-4</strain>
    </source>
</reference>
<keyword evidence="3" id="KW-1003">Cell membrane</keyword>
<feature type="transmembrane region" description="Helical" evidence="7">
    <location>
        <begin position="157"/>
        <end position="179"/>
    </location>
</feature>
<keyword evidence="6 7" id="KW-0472">Membrane</keyword>
<organism evidence="9 10">
    <name type="scientific">Tistrella arctica</name>
    <dbReference type="NCBI Taxonomy" id="3133430"/>
    <lineage>
        <taxon>Bacteria</taxon>
        <taxon>Pseudomonadati</taxon>
        <taxon>Pseudomonadota</taxon>
        <taxon>Alphaproteobacteria</taxon>
        <taxon>Geminicoccales</taxon>
        <taxon>Geminicoccaceae</taxon>
        <taxon>Tistrella</taxon>
    </lineage>
</organism>
<accession>A0ABU9YDQ0</accession>
<evidence type="ECO:0000313" key="10">
    <source>
        <dbReference type="Proteomes" id="UP001413721"/>
    </source>
</evidence>
<gene>
    <name evidence="9" type="ORF">WG926_01235</name>
</gene>
<dbReference type="SUPFAM" id="SSF161098">
    <property type="entry name" value="MetI-like"/>
    <property type="match status" value="1"/>
</dbReference>
<evidence type="ECO:0000256" key="4">
    <source>
        <dbReference type="ARBA" id="ARBA00022692"/>
    </source>
</evidence>
<comment type="caution">
    <text evidence="9">The sequence shown here is derived from an EMBL/GenBank/DDBJ whole genome shotgun (WGS) entry which is preliminary data.</text>
</comment>
<feature type="domain" description="ABC transmembrane type-1" evidence="8">
    <location>
        <begin position="71"/>
        <end position="283"/>
    </location>
</feature>
<evidence type="ECO:0000256" key="6">
    <source>
        <dbReference type="ARBA" id="ARBA00023136"/>
    </source>
</evidence>
<evidence type="ECO:0000256" key="5">
    <source>
        <dbReference type="ARBA" id="ARBA00022989"/>
    </source>
</evidence>
<comment type="similarity">
    <text evidence="7">Belongs to the binding-protein-dependent transport system permease family.</text>
</comment>
<keyword evidence="10" id="KW-1185">Reference proteome</keyword>
<evidence type="ECO:0000256" key="2">
    <source>
        <dbReference type="ARBA" id="ARBA00022448"/>
    </source>
</evidence>
<dbReference type="InterPro" id="IPR051393">
    <property type="entry name" value="ABC_transporter_permease"/>
</dbReference>
<name>A0ABU9YDQ0_9PROT</name>
<feature type="transmembrane region" description="Helical" evidence="7">
    <location>
        <begin position="75"/>
        <end position="96"/>
    </location>
</feature>
<dbReference type="CDD" id="cd06261">
    <property type="entry name" value="TM_PBP2"/>
    <property type="match status" value="1"/>
</dbReference>
<dbReference type="InterPro" id="IPR000515">
    <property type="entry name" value="MetI-like"/>
</dbReference>
<feature type="transmembrane region" description="Helical" evidence="7">
    <location>
        <begin position="206"/>
        <end position="224"/>
    </location>
</feature>
<proteinExistence type="inferred from homology"/>
<evidence type="ECO:0000256" key="1">
    <source>
        <dbReference type="ARBA" id="ARBA00004651"/>
    </source>
</evidence>
<evidence type="ECO:0000256" key="3">
    <source>
        <dbReference type="ARBA" id="ARBA00022475"/>
    </source>
</evidence>
<dbReference type="InterPro" id="IPR035906">
    <property type="entry name" value="MetI-like_sf"/>
</dbReference>
<protein>
    <submittedName>
        <fullName evidence="9">Sugar ABC transporter permease</fullName>
    </submittedName>
</protein>
<dbReference type="Gene3D" id="1.10.3720.10">
    <property type="entry name" value="MetI-like"/>
    <property type="match status" value="1"/>
</dbReference>
<dbReference type="PANTHER" id="PTHR30193">
    <property type="entry name" value="ABC TRANSPORTER PERMEASE PROTEIN"/>
    <property type="match status" value="1"/>
</dbReference>
<keyword evidence="5 7" id="KW-1133">Transmembrane helix</keyword>
<feature type="transmembrane region" description="Helical" evidence="7">
    <location>
        <begin position="108"/>
        <end position="128"/>
    </location>
</feature>
<evidence type="ECO:0000313" key="9">
    <source>
        <dbReference type="EMBL" id="MEN2986908.1"/>
    </source>
</evidence>
<evidence type="ECO:0000259" key="8">
    <source>
        <dbReference type="PROSITE" id="PS50928"/>
    </source>
</evidence>
<evidence type="ECO:0000256" key="7">
    <source>
        <dbReference type="RuleBase" id="RU363032"/>
    </source>
</evidence>
<feature type="transmembrane region" description="Helical" evidence="7">
    <location>
        <begin position="264"/>
        <end position="287"/>
    </location>
</feature>
<dbReference type="RefSeq" id="WP_345930994.1">
    <property type="nucleotide sequence ID" value="NZ_JBBKTV010000001.1"/>
</dbReference>
<dbReference type="PROSITE" id="PS50928">
    <property type="entry name" value="ABC_TM1"/>
    <property type="match status" value="1"/>
</dbReference>
<sequence length="294" mass="32234">MRHPPALRHLLPASLMLLPAVVLLGAFTHLPAVQTVISALYTTPKANRPARFIGLDHYRYLLDDPVFLKAAWNNLIFAAATVPATILISLGMAMLVSSKIRGRGLARLAFFTPTVLPMIAVGNIWLFFYTPGYGLLDQIAGLFGFGATNWLGSQETALGAIIVVAIWKEAGFFMIFYLAALTQIPPQLIEAATLEGAGPWARFRRVIWPLVAPTTLFVLVNAIINACRMVDHVIVMTRGGPDNATTLLLLYVYETGFRFWDTGYAAAISVVLLVILALAGIGQFILLDRKVHYR</sequence>
<comment type="subcellular location">
    <subcellularLocation>
        <location evidence="1 7">Cell membrane</location>
        <topology evidence="1 7">Multi-pass membrane protein</topology>
    </subcellularLocation>
</comment>
<keyword evidence="4 7" id="KW-0812">Transmembrane</keyword>
<dbReference type="PANTHER" id="PTHR30193:SF37">
    <property type="entry name" value="INNER MEMBRANE ABC TRANSPORTER PERMEASE PROTEIN YCJO"/>
    <property type="match status" value="1"/>
</dbReference>